<reference evidence="2" key="1">
    <citation type="journal article" date="2019" name="Environ. Microbiol.">
        <title>Fungal ecological strategies reflected in gene transcription - a case study of two litter decomposers.</title>
        <authorList>
            <person name="Barbi F."/>
            <person name="Kohler A."/>
            <person name="Barry K."/>
            <person name="Baskaran P."/>
            <person name="Daum C."/>
            <person name="Fauchery L."/>
            <person name="Ihrmark K."/>
            <person name="Kuo A."/>
            <person name="LaButti K."/>
            <person name="Lipzen A."/>
            <person name="Morin E."/>
            <person name="Grigoriev I.V."/>
            <person name="Henrissat B."/>
            <person name="Lindahl B."/>
            <person name="Martin F."/>
        </authorList>
    </citation>
    <scope>NUCLEOTIDE SEQUENCE</scope>
    <source>
        <strain evidence="2">JB14</strain>
    </source>
</reference>
<keyword evidence="3" id="KW-1185">Reference proteome</keyword>
<protein>
    <recommendedName>
        <fullName evidence="4">Protein kinase domain-containing protein</fullName>
    </recommendedName>
</protein>
<evidence type="ECO:0000313" key="3">
    <source>
        <dbReference type="Proteomes" id="UP000799118"/>
    </source>
</evidence>
<feature type="region of interest" description="Disordered" evidence="1">
    <location>
        <begin position="567"/>
        <end position="590"/>
    </location>
</feature>
<organism evidence="2 3">
    <name type="scientific">Gymnopus androsaceus JB14</name>
    <dbReference type="NCBI Taxonomy" id="1447944"/>
    <lineage>
        <taxon>Eukaryota</taxon>
        <taxon>Fungi</taxon>
        <taxon>Dikarya</taxon>
        <taxon>Basidiomycota</taxon>
        <taxon>Agaricomycotina</taxon>
        <taxon>Agaricomycetes</taxon>
        <taxon>Agaricomycetidae</taxon>
        <taxon>Agaricales</taxon>
        <taxon>Marasmiineae</taxon>
        <taxon>Omphalotaceae</taxon>
        <taxon>Gymnopus</taxon>
    </lineage>
</organism>
<feature type="region of interest" description="Disordered" evidence="1">
    <location>
        <begin position="400"/>
        <end position="450"/>
    </location>
</feature>
<proteinExistence type="predicted"/>
<dbReference type="Proteomes" id="UP000799118">
    <property type="component" value="Unassembled WGS sequence"/>
</dbReference>
<feature type="compositionally biased region" description="Gly residues" evidence="1">
    <location>
        <begin position="400"/>
        <end position="422"/>
    </location>
</feature>
<feature type="region of interest" description="Disordered" evidence="1">
    <location>
        <begin position="357"/>
        <end position="387"/>
    </location>
</feature>
<feature type="region of interest" description="Disordered" evidence="1">
    <location>
        <begin position="479"/>
        <end position="540"/>
    </location>
</feature>
<evidence type="ECO:0000313" key="2">
    <source>
        <dbReference type="EMBL" id="KAE9406389.1"/>
    </source>
</evidence>
<evidence type="ECO:0000256" key="1">
    <source>
        <dbReference type="SAM" id="MobiDB-lite"/>
    </source>
</evidence>
<dbReference type="OrthoDB" id="427969at2759"/>
<dbReference type="AlphaFoldDB" id="A0A6A4I6P8"/>
<sequence>MLQPNKISFGNPQLLDNQDVAPAEDRYFQRLLAREESVKALRGKHAHELENRWTTNLQSIGPNAFVHNEDGVVDAQRQALDVVLRLATLALFDLTEKQIEHLNTWKLLAATTSLEQDAKADIIIRMSTEKQIELWDKLLNGKCEPTWPLVQDLSSTAYMKCINSMECKNLLLGNSNAYLTLLSLIRLMECGEVTEFWEKTACESCSQFRNSHDAHQDHFEWDFPLDSSGPIGLAASSDLDDIDTEIIRVLHIISLPDTTPEVTGDETDKPKSRDPWARAVYPHVQKLWNIELRSSISEAGLQVSDLDEIHECWAQMRVRGSSQAIISPFDHAEAEGYIIRQASWIVNAWEDAKKRSERELTTTTTGPHDPDDGDHDSDDTHPPSDEESIGWWIWRNWGGASGGGAGSSGGTGSFGGGTGSGGTAQKRGRESTSDSTGNTDKRARQHQGNIQIRPEGLHLAFNCPGTHLGSSGFSHFTRISPSTISEPAENPLDLPARFSRTKTPSPSSRRPSFASISSGTPSSSSRSSDSRSVLSTPPTDFSATTSFTPFSLHSNPVSKDVQIASASSQTLGPNPSAFVDSQSDDESSSSNIVSKVGVILEEKISGSTGIIVWRGKLYLEGPLAEGQEPLPVVVKLADWETNSEAEEGTETTHGGTLRREAEIYELIALEGSKLIPPFRGTLPFYGVYSKIWAPLRLFSDSVVRTLGSPRLSTLSRKKGSRFFLTELVNLHAIGVEHGDVAGRNILEGTEDSEGPLIIDFEDSKLGHNCLGPDTFESKELGI</sequence>
<feature type="compositionally biased region" description="Low complexity" evidence="1">
    <location>
        <begin position="497"/>
        <end position="535"/>
    </location>
</feature>
<dbReference type="EMBL" id="ML769402">
    <property type="protein sequence ID" value="KAE9406389.1"/>
    <property type="molecule type" value="Genomic_DNA"/>
</dbReference>
<gene>
    <name evidence="2" type="ORF">BT96DRAFT_1054785</name>
</gene>
<evidence type="ECO:0008006" key="4">
    <source>
        <dbReference type="Google" id="ProtNLM"/>
    </source>
</evidence>
<name>A0A6A4I6P8_9AGAR</name>
<accession>A0A6A4I6P8</accession>